<organism evidence="1 2">
    <name type="scientific">Clathrus columnatus</name>
    <dbReference type="NCBI Taxonomy" id="1419009"/>
    <lineage>
        <taxon>Eukaryota</taxon>
        <taxon>Fungi</taxon>
        <taxon>Dikarya</taxon>
        <taxon>Basidiomycota</taxon>
        <taxon>Agaricomycotina</taxon>
        <taxon>Agaricomycetes</taxon>
        <taxon>Phallomycetidae</taxon>
        <taxon>Phallales</taxon>
        <taxon>Clathraceae</taxon>
        <taxon>Clathrus</taxon>
    </lineage>
</organism>
<protein>
    <submittedName>
        <fullName evidence="1">Uncharacterized protein</fullName>
    </submittedName>
</protein>
<dbReference type="AlphaFoldDB" id="A0AAV5A450"/>
<comment type="caution">
    <text evidence="1">The sequence shown here is derived from an EMBL/GenBank/DDBJ whole genome shotgun (WGS) entry which is preliminary data.</text>
</comment>
<dbReference type="InterPro" id="IPR031755">
    <property type="entry name" value="Inhibitor_I66"/>
</dbReference>
<dbReference type="Pfam" id="PF16850">
    <property type="entry name" value="Inhibitor_I66"/>
    <property type="match status" value="1"/>
</dbReference>
<gene>
    <name evidence="1" type="ORF">Clacol_002195</name>
</gene>
<dbReference type="Gene3D" id="2.80.10.50">
    <property type="match status" value="1"/>
</dbReference>
<evidence type="ECO:0000313" key="2">
    <source>
        <dbReference type="Proteomes" id="UP001050691"/>
    </source>
</evidence>
<dbReference type="Proteomes" id="UP001050691">
    <property type="component" value="Unassembled WGS sequence"/>
</dbReference>
<keyword evidence="2" id="KW-1185">Reference proteome</keyword>
<evidence type="ECO:0000313" key="1">
    <source>
        <dbReference type="EMBL" id="GJJ07988.1"/>
    </source>
</evidence>
<proteinExistence type="predicted"/>
<reference evidence="1" key="1">
    <citation type="submission" date="2021-10" db="EMBL/GenBank/DDBJ databases">
        <title>De novo Genome Assembly of Clathrus columnatus (Basidiomycota, Fungi) Using Illumina and Nanopore Sequence Data.</title>
        <authorList>
            <person name="Ogiso-Tanaka E."/>
            <person name="Itagaki H."/>
            <person name="Hosoya T."/>
            <person name="Hosaka K."/>
        </authorList>
    </citation>
    <scope>NUCLEOTIDE SEQUENCE</scope>
    <source>
        <strain evidence="1">MO-923</strain>
    </source>
</reference>
<name>A0AAV5A450_9AGAM</name>
<sequence>MSLKSGYYTLRIGNNLVGRSFKTEDYSLLPKPIYNATDDVESTWQIESLPGGLYRLRNFDAPIATIEGRLEAIVSPDVDENEKKFQWMITPESHNGEETLYNITTPSGDAWYIMSDKFSPAQILLSGDALKSTVGCVISNDDKPVGRGDDGSVPRRNGILNATQSKKAFRHEV</sequence>
<dbReference type="GO" id="GO:0004867">
    <property type="term" value="F:serine-type endopeptidase inhibitor activity"/>
    <property type="evidence" value="ECO:0007669"/>
    <property type="project" value="InterPro"/>
</dbReference>
<dbReference type="EMBL" id="BPWL01000002">
    <property type="protein sequence ID" value="GJJ07988.1"/>
    <property type="molecule type" value="Genomic_DNA"/>
</dbReference>
<accession>A0AAV5A450</accession>